<dbReference type="AlphaFoldDB" id="A0A8H3CGD0"/>
<sequence>MVGYACAGVILWCGRSRQVTRSECSSQSRDSPPLTAPSTQQPHSPAVHANYSFLPSKTCVSIISIANSSFCRYAIIASQGGVEQWLWGFINRGVFIGHNQNLLGCNRMLSIEWSRSLHSCCVADGPTIEYAHVHVMGYVHYDG</sequence>
<proteinExistence type="predicted"/>
<name>A0A8H3CGD0_9AGAM</name>
<evidence type="ECO:0000313" key="2">
    <source>
        <dbReference type="EMBL" id="CAE6481006.1"/>
    </source>
</evidence>
<protein>
    <submittedName>
        <fullName evidence="2">Uncharacterized protein</fullName>
    </submittedName>
</protein>
<dbReference type="EMBL" id="CAJMWZ010003915">
    <property type="protein sequence ID" value="CAE6481006.1"/>
    <property type="molecule type" value="Genomic_DNA"/>
</dbReference>
<comment type="caution">
    <text evidence="2">The sequence shown here is derived from an EMBL/GenBank/DDBJ whole genome shotgun (WGS) entry which is preliminary data.</text>
</comment>
<gene>
    <name evidence="2" type="ORF">RDB_LOCUS74975</name>
</gene>
<reference evidence="2" key="1">
    <citation type="submission" date="2021-01" db="EMBL/GenBank/DDBJ databases">
        <authorList>
            <person name="Kaushik A."/>
        </authorList>
    </citation>
    <scope>NUCLEOTIDE SEQUENCE</scope>
    <source>
        <strain evidence="2">Type strain: AG8-Rh-89/</strain>
    </source>
</reference>
<dbReference type="Proteomes" id="UP000663850">
    <property type="component" value="Unassembled WGS sequence"/>
</dbReference>
<evidence type="ECO:0000313" key="3">
    <source>
        <dbReference type="Proteomes" id="UP000663850"/>
    </source>
</evidence>
<accession>A0A8H3CGD0</accession>
<feature type="region of interest" description="Disordered" evidence="1">
    <location>
        <begin position="24"/>
        <end position="44"/>
    </location>
</feature>
<evidence type="ECO:0000256" key="1">
    <source>
        <dbReference type="SAM" id="MobiDB-lite"/>
    </source>
</evidence>
<organism evidence="2 3">
    <name type="scientific">Rhizoctonia solani</name>
    <dbReference type="NCBI Taxonomy" id="456999"/>
    <lineage>
        <taxon>Eukaryota</taxon>
        <taxon>Fungi</taxon>
        <taxon>Dikarya</taxon>
        <taxon>Basidiomycota</taxon>
        <taxon>Agaricomycotina</taxon>
        <taxon>Agaricomycetes</taxon>
        <taxon>Cantharellales</taxon>
        <taxon>Ceratobasidiaceae</taxon>
        <taxon>Rhizoctonia</taxon>
    </lineage>
</organism>
<feature type="compositionally biased region" description="Polar residues" evidence="1">
    <location>
        <begin position="24"/>
        <end position="43"/>
    </location>
</feature>